<dbReference type="Pfam" id="PF00096">
    <property type="entry name" value="zf-C2H2"/>
    <property type="match status" value="3"/>
</dbReference>
<keyword evidence="9" id="KW-1185">Reference proteome</keyword>
<protein>
    <recommendedName>
        <fullName evidence="7">C2H2-type domain-containing protein</fullName>
    </recommendedName>
</protein>
<dbReference type="GO" id="GO:0000977">
    <property type="term" value="F:RNA polymerase II transcription regulatory region sequence-specific DNA binding"/>
    <property type="evidence" value="ECO:0007669"/>
    <property type="project" value="TreeGrafter"/>
</dbReference>
<evidence type="ECO:0000256" key="3">
    <source>
        <dbReference type="ARBA" id="ARBA00022771"/>
    </source>
</evidence>
<evidence type="ECO:0000259" key="7">
    <source>
        <dbReference type="PROSITE" id="PS50157"/>
    </source>
</evidence>
<dbReference type="PANTHER" id="PTHR24409:SF295">
    <property type="entry name" value="AZ2-RELATED"/>
    <property type="match status" value="1"/>
</dbReference>
<evidence type="ECO:0000256" key="5">
    <source>
        <dbReference type="PROSITE-ProRule" id="PRU00042"/>
    </source>
</evidence>
<dbReference type="EMBL" id="JALNTZ010000010">
    <property type="protein sequence ID" value="KAJ3640265.1"/>
    <property type="molecule type" value="Genomic_DNA"/>
</dbReference>
<feature type="domain" description="C2H2-type" evidence="7">
    <location>
        <begin position="181"/>
        <end position="204"/>
    </location>
</feature>
<evidence type="ECO:0000313" key="9">
    <source>
        <dbReference type="Proteomes" id="UP001168821"/>
    </source>
</evidence>
<dbReference type="GO" id="GO:0000981">
    <property type="term" value="F:DNA-binding transcription factor activity, RNA polymerase II-specific"/>
    <property type="evidence" value="ECO:0007669"/>
    <property type="project" value="TreeGrafter"/>
</dbReference>
<feature type="domain" description="C2H2-type" evidence="7">
    <location>
        <begin position="3"/>
        <end position="31"/>
    </location>
</feature>
<keyword evidence="3 5" id="KW-0863">Zinc-finger</keyword>
<dbReference type="PROSITE" id="PS00028">
    <property type="entry name" value="ZINC_FINGER_C2H2_1"/>
    <property type="match status" value="1"/>
</dbReference>
<evidence type="ECO:0000256" key="4">
    <source>
        <dbReference type="ARBA" id="ARBA00022833"/>
    </source>
</evidence>
<dbReference type="SMART" id="SM00355">
    <property type="entry name" value="ZnF_C2H2"/>
    <property type="match status" value="5"/>
</dbReference>
<dbReference type="Gene3D" id="3.30.160.60">
    <property type="entry name" value="Classic Zinc Finger"/>
    <property type="match status" value="3"/>
</dbReference>
<evidence type="ECO:0000313" key="8">
    <source>
        <dbReference type="EMBL" id="KAJ3640265.1"/>
    </source>
</evidence>
<sequence>MVHECDLCGLYFPLAKTLQTHQRLLCKGRKPSSRNRDDGQVSSDVDQTGLECPYCGRVLQTKSGLTRHIRDSCPNGKKDVNDEATTSSASAASIPCESNQDLLFPCTSCGKVYKHLCSLKRHQAVCYSQPVEPCSAPENSEVIYNCPLCGKIYRSFRGLCRHRKVCASREVPSTPDTTAVHICKVCERSFDSFQGLRQHMRKAHPTFYYAEAQGEDDFHSSPQSFSPPPNIEIHPDAAIGPITTEASSTSQDISRTSPIITEAASAFQGPCIAQAPTIATEGSSTFQGPYISRAPITTEASSAFKGLSISQAPPMSTNDSSTFSGPHISRAPACTV</sequence>
<gene>
    <name evidence="8" type="ORF">Zmor_003574</name>
</gene>
<feature type="region of interest" description="Disordered" evidence="6">
    <location>
        <begin position="216"/>
        <end position="235"/>
    </location>
</feature>
<dbReference type="GO" id="GO:0005634">
    <property type="term" value="C:nucleus"/>
    <property type="evidence" value="ECO:0007669"/>
    <property type="project" value="TreeGrafter"/>
</dbReference>
<evidence type="ECO:0000256" key="2">
    <source>
        <dbReference type="ARBA" id="ARBA00022737"/>
    </source>
</evidence>
<keyword evidence="2" id="KW-0677">Repeat</keyword>
<keyword evidence="1" id="KW-0479">Metal-binding</keyword>
<feature type="domain" description="C2H2-type" evidence="7">
    <location>
        <begin position="104"/>
        <end position="133"/>
    </location>
</feature>
<feature type="domain" description="C2H2-type" evidence="7">
    <location>
        <begin position="50"/>
        <end position="79"/>
    </location>
</feature>
<reference evidence="8" key="1">
    <citation type="journal article" date="2023" name="G3 (Bethesda)">
        <title>Whole genome assemblies of Zophobas morio and Tenebrio molitor.</title>
        <authorList>
            <person name="Kaur S."/>
            <person name="Stinson S.A."/>
            <person name="diCenzo G.C."/>
        </authorList>
    </citation>
    <scope>NUCLEOTIDE SEQUENCE</scope>
    <source>
        <strain evidence="8">QUZm001</strain>
    </source>
</reference>
<dbReference type="AlphaFoldDB" id="A0AA38M1G2"/>
<dbReference type="Pfam" id="PF13912">
    <property type="entry name" value="zf-C2H2_6"/>
    <property type="match status" value="1"/>
</dbReference>
<accession>A0AA38M1G2</accession>
<dbReference type="InterPro" id="IPR013087">
    <property type="entry name" value="Znf_C2H2_type"/>
</dbReference>
<feature type="region of interest" description="Disordered" evidence="6">
    <location>
        <begin position="309"/>
        <end position="336"/>
    </location>
</feature>
<feature type="compositionally biased region" description="Polar residues" evidence="6">
    <location>
        <begin position="309"/>
        <end position="324"/>
    </location>
</feature>
<keyword evidence="4" id="KW-0862">Zinc</keyword>
<organism evidence="8 9">
    <name type="scientific">Zophobas morio</name>
    <dbReference type="NCBI Taxonomy" id="2755281"/>
    <lineage>
        <taxon>Eukaryota</taxon>
        <taxon>Metazoa</taxon>
        <taxon>Ecdysozoa</taxon>
        <taxon>Arthropoda</taxon>
        <taxon>Hexapoda</taxon>
        <taxon>Insecta</taxon>
        <taxon>Pterygota</taxon>
        <taxon>Neoptera</taxon>
        <taxon>Endopterygota</taxon>
        <taxon>Coleoptera</taxon>
        <taxon>Polyphaga</taxon>
        <taxon>Cucujiformia</taxon>
        <taxon>Tenebrionidae</taxon>
        <taxon>Zophobas</taxon>
    </lineage>
</organism>
<dbReference type="SUPFAM" id="SSF57667">
    <property type="entry name" value="beta-beta-alpha zinc fingers"/>
    <property type="match status" value="2"/>
</dbReference>
<dbReference type="Proteomes" id="UP001168821">
    <property type="component" value="Unassembled WGS sequence"/>
</dbReference>
<evidence type="ECO:0000256" key="1">
    <source>
        <dbReference type="ARBA" id="ARBA00022723"/>
    </source>
</evidence>
<dbReference type="InterPro" id="IPR036236">
    <property type="entry name" value="Znf_C2H2_sf"/>
</dbReference>
<dbReference type="PROSITE" id="PS50157">
    <property type="entry name" value="ZINC_FINGER_C2H2_2"/>
    <property type="match status" value="5"/>
</dbReference>
<dbReference type="PANTHER" id="PTHR24409">
    <property type="entry name" value="ZINC FINGER PROTEIN 142"/>
    <property type="match status" value="1"/>
</dbReference>
<feature type="domain" description="C2H2-type" evidence="7">
    <location>
        <begin position="144"/>
        <end position="172"/>
    </location>
</feature>
<comment type="caution">
    <text evidence="8">The sequence shown here is derived from an EMBL/GenBank/DDBJ whole genome shotgun (WGS) entry which is preliminary data.</text>
</comment>
<name>A0AA38M1G2_9CUCU</name>
<dbReference type="GO" id="GO:0008270">
    <property type="term" value="F:zinc ion binding"/>
    <property type="evidence" value="ECO:0007669"/>
    <property type="project" value="UniProtKB-KW"/>
</dbReference>
<evidence type="ECO:0000256" key="6">
    <source>
        <dbReference type="SAM" id="MobiDB-lite"/>
    </source>
</evidence>
<proteinExistence type="predicted"/>